<comment type="caution">
    <text evidence="1">The sequence shown here is derived from an EMBL/GenBank/DDBJ whole genome shotgun (WGS) entry which is preliminary data.</text>
</comment>
<protein>
    <submittedName>
        <fullName evidence="1">Uncharacterized protein</fullName>
    </submittedName>
</protein>
<dbReference type="GeneID" id="25260064"/>
<feature type="non-terminal residue" evidence="1">
    <location>
        <position position="236"/>
    </location>
</feature>
<dbReference type="Proteomes" id="UP000029725">
    <property type="component" value="Unassembled WGS sequence"/>
</dbReference>
<dbReference type="HOGENOM" id="CLU_1177835_0_0_1"/>
<reference evidence="1 2" key="1">
    <citation type="submission" date="2014-04" db="EMBL/GenBank/DDBJ databases">
        <title>A new species of microsporidia sheds light on the evolution of extreme parasitism.</title>
        <authorList>
            <person name="Haag K.L."/>
            <person name="James T.Y."/>
            <person name="Larsson R."/>
            <person name="Schaer T.M."/>
            <person name="Refardt D."/>
            <person name="Pombert J.-F."/>
            <person name="Ebert D."/>
        </authorList>
    </citation>
    <scope>NUCLEOTIDE SEQUENCE [LARGE SCALE GENOMIC DNA]</scope>
    <source>
        <strain evidence="1 2">UGP3</strain>
        <tissue evidence="1">Spores</tissue>
    </source>
</reference>
<dbReference type="RefSeq" id="XP_013237486.1">
    <property type="nucleotide sequence ID" value="XM_013382032.1"/>
</dbReference>
<organism evidence="1 2">
    <name type="scientific">Mitosporidium daphniae</name>
    <dbReference type="NCBI Taxonomy" id="1485682"/>
    <lineage>
        <taxon>Eukaryota</taxon>
        <taxon>Fungi</taxon>
        <taxon>Fungi incertae sedis</taxon>
        <taxon>Microsporidia</taxon>
        <taxon>Mitosporidium</taxon>
    </lineage>
</organism>
<dbReference type="AlphaFoldDB" id="A0A098VPZ3"/>
<name>A0A098VPZ3_9MICR</name>
<evidence type="ECO:0000313" key="2">
    <source>
        <dbReference type="Proteomes" id="UP000029725"/>
    </source>
</evidence>
<sequence>NTGYYLLNASEWGVPEVSATYSLTIDSMLGSGSIELTMFDKVTLNVTIDPSIVLSDDGAVNVNWSPIDPSEPFVNLSVYNSSNSLLKTFEVANTGSYSNDVKSLGLFPGGYKIQVDSNMGFGFNHFLVYSATPLNILVPNSESIIYNNSASLSVQWTPFDENVLPAIITIVNQNTMENNSFAVTNNGNASLDLSSIDVPAGTYNISVETVIGKSKSPSMFVLLYPETLLIASPNST</sequence>
<accession>A0A098VPZ3</accession>
<proteinExistence type="predicted"/>
<gene>
    <name evidence="1" type="ORF">DI09_475p10</name>
</gene>
<keyword evidence="2" id="KW-1185">Reference proteome</keyword>
<feature type="non-terminal residue" evidence="1">
    <location>
        <position position="1"/>
    </location>
</feature>
<dbReference type="EMBL" id="JMKJ01000412">
    <property type="protein sequence ID" value="KGG51050.1"/>
    <property type="molecule type" value="Genomic_DNA"/>
</dbReference>
<dbReference type="VEuPathDB" id="MicrosporidiaDB:DI09_475p10"/>
<evidence type="ECO:0000313" key="1">
    <source>
        <dbReference type="EMBL" id="KGG51050.1"/>
    </source>
</evidence>